<dbReference type="InterPro" id="IPR029060">
    <property type="entry name" value="PIN-like_dom_sf"/>
</dbReference>
<evidence type="ECO:0000256" key="1">
    <source>
        <dbReference type="ARBA" id="ARBA00001946"/>
    </source>
</evidence>
<gene>
    <name evidence="8" type="primary">vapC</name>
    <name evidence="10" type="ORF">GL286_04505</name>
</gene>
<dbReference type="GO" id="GO:0000287">
    <property type="term" value="F:magnesium ion binding"/>
    <property type="evidence" value="ECO:0007669"/>
    <property type="project" value="UniProtKB-UniRule"/>
</dbReference>
<organism evidence="10 11">
    <name type="scientific">Paracoccus aestuariivivens</name>
    <dbReference type="NCBI Taxonomy" id="1820333"/>
    <lineage>
        <taxon>Bacteria</taxon>
        <taxon>Pseudomonadati</taxon>
        <taxon>Pseudomonadota</taxon>
        <taxon>Alphaproteobacteria</taxon>
        <taxon>Rhodobacterales</taxon>
        <taxon>Paracoccaceae</taxon>
        <taxon>Paracoccus</taxon>
    </lineage>
</organism>
<evidence type="ECO:0000256" key="6">
    <source>
        <dbReference type="ARBA" id="ARBA00022842"/>
    </source>
</evidence>
<keyword evidence="5 8" id="KW-0378">Hydrolase</keyword>
<dbReference type="InterPro" id="IPR022907">
    <property type="entry name" value="VapC_family"/>
</dbReference>
<dbReference type="GO" id="GO:0090729">
    <property type="term" value="F:toxin activity"/>
    <property type="evidence" value="ECO:0007669"/>
    <property type="project" value="UniProtKB-KW"/>
</dbReference>
<evidence type="ECO:0000256" key="4">
    <source>
        <dbReference type="ARBA" id="ARBA00022723"/>
    </source>
</evidence>
<keyword evidence="11" id="KW-1185">Reference proteome</keyword>
<dbReference type="GO" id="GO:0004540">
    <property type="term" value="F:RNA nuclease activity"/>
    <property type="evidence" value="ECO:0007669"/>
    <property type="project" value="InterPro"/>
</dbReference>
<dbReference type="EC" id="3.1.-.-" evidence="8"/>
<dbReference type="InterPro" id="IPR002716">
    <property type="entry name" value="PIN_dom"/>
</dbReference>
<keyword evidence="3 8" id="KW-0540">Nuclease</keyword>
<evidence type="ECO:0000256" key="2">
    <source>
        <dbReference type="ARBA" id="ARBA00022649"/>
    </source>
</evidence>
<keyword evidence="2 8" id="KW-1277">Toxin-antitoxin system</keyword>
<evidence type="ECO:0000256" key="8">
    <source>
        <dbReference type="HAMAP-Rule" id="MF_00265"/>
    </source>
</evidence>
<evidence type="ECO:0000313" key="11">
    <source>
        <dbReference type="Proteomes" id="UP000478183"/>
    </source>
</evidence>
<sequence length="138" mass="15319">MLILDTNVLSALRRPERSPEVTAWLTRQDETKLYLSVVTLGEIERGITRQEQINPPFARDLRDWLNRTVTLFSDRLLAFGPTEARIWGKLSAQIGHDGADLLIAATALANDATVVTGNVSDFRPSGCKIIDPFPEQSS</sequence>
<protein>
    <recommendedName>
        <fullName evidence="8">Ribonuclease VapC</fullName>
        <shortName evidence="8">RNase VapC</shortName>
        <ecNumber evidence="8">3.1.-.-</ecNumber>
    </recommendedName>
    <alternativeName>
        <fullName evidence="8">Toxin VapC</fullName>
    </alternativeName>
</protein>
<evidence type="ECO:0000313" key="10">
    <source>
        <dbReference type="EMBL" id="MTH76988.1"/>
    </source>
</evidence>
<dbReference type="InterPro" id="IPR050556">
    <property type="entry name" value="Type_II_TA_system_RNase"/>
</dbReference>
<keyword evidence="4 8" id="KW-0479">Metal-binding</keyword>
<evidence type="ECO:0000256" key="7">
    <source>
        <dbReference type="ARBA" id="ARBA00038093"/>
    </source>
</evidence>
<dbReference type="PANTHER" id="PTHR33653:SF1">
    <property type="entry name" value="RIBONUCLEASE VAPC2"/>
    <property type="match status" value="1"/>
</dbReference>
<comment type="similarity">
    <text evidence="7 8">Belongs to the PINc/VapC protein family.</text>
</comment>
<dbReference type="OrthoDB" id="9804823at2"/>
<dbReference type="GO" id="GO:0016787">
    <property type="term" value="F:hydrolase activity"/>
    <property type="evidence" value="ECO:0007669"/>
    <property type="project" value="UniProtKB-KW"/>
</dbReference>
<comment type="cofactor">
    <cofactor evidence="1 8">
        <name>Mg(2+)</name>
        <dbReference type="ChEBI" id="CHEBI:18420"/>
    </cofactor>
</comment>
<dbReference type="SUPFAM" id="SSF88723">
    <property type="entry name" value="PIN domain-like"/>
    <property type="match status" value="1"/>
</dbReference>
<dbReference type="Pfam" id="PF01850">
    <property type="entry name" value="PIN"/>
    <property type="match status" value="1"/>
</dbReference>
<comment type="caution">
    <text evidence="10">The sequence shown here is derived from an EMBL/GenBank/DDBJ whole genome shotgun (WGS) entry which is preliminary data.</text>
</comment>
<evidence type="ECO:0000256" key="5">
    <source>
        <dbReference type="ARBA" id="ARBA00022801"/>
    </source>
</evidence>
<dbReference type="CDD" id="cd18746">
    <property type="entry name" value="PIN_VapC4-5_FitB-like"/>
    <property type="match status" value="1"/>
</dbReference>
<dbReference type="Proteomes" id="UP000478183">
    <property type="component" value="Unassembled WGS sequence"/>
</dbReference>
<accession>A0A6L6J701</accession>
<name>A0A6L6J701_9RHOB</name>
<evidence type="ECO:0000259" key="9">
    <source>
        <dbReference type="Pfam" id="PF01850"/>
    </source>
</evidence>
<dbReference type="RefSeq" id="WP_155094312.1">
    <property type="nucleotide sequence ID" value="NZ_WMIE01000001.1"/>
</dbReference>
<dbReference type="HAMAP" id="MF_00265">
    <property type="entry name" value="VapC_Nob1"/>
    <property type="match status" value="1"/>
</dbReference>
<keyword evidence="6 8" id="KW-0460">Magnesium</keyword>
<dbReference type="AlphaFoldDB" id="A0A6L6J701"/>
<keyword evidence="8" id="KW-0800">Toxin</keyword>
<reference evidence="10 11" key="1">
    <citation type="submission" date="2019-11" db="EMBL/GenBank/DDBJ databases">
        <authorList>
            <person name="Dong K."/>
        </authorList>
    </citation>
    <scope>NUCLEOTIDE SEQUENCE [LARGE SCALE GENOMIC DNA]</scope>
    <source>
        <strain evidence="10 11">NBRC 111993</strain>
    </source>
</reference>
<comment type="function">
    <text evidence="8">Toxic component of a toxin-antitoxin (TA) system. An RNase.</text>
</comment>
<evidence type="ECO:0000256" key="3">
    <source>
        <dbReference type="ARBA" id="ARBA00022722"/>
    </source>
</evidence>
<proteinExistence type="inferred from homology"/>
<dbReference type="PANTHER" id="PTHR33653">
    <property type="entry name" value="RIBONUCLEASE VAPC2"/>
    <property type="match status" value="1"/>
</dbReference>
<feature type="domain" description="PIN" evidence="9">
    <location>
        <begin position="3"/>
        <end position="118"/>
    </location>
</feature>
<dbReference type="EMBL" id="WMIE01000001">
    <property type="protein sequence ID" value="MTH76988.1"/>
    <property type="molecule type" value="Genomic_DNA"/>
</dbReference>
<dbReference type="Gene3D" id="3.40.50.1010">
    <property type="entry name" value="5'-nuclease"/>
    <property type="match status" value="1"/>
</dbReference>
<feature type="binding site" evidence="8">
    <location>
        <position position="100"/>
    </location>
    <ligand>
        <name>Mg(2+)</name>
        <dbReference type="ChEBI" id="CHEBI:18420"/>
    </ligand>
</feature>
<feature type="binding site" evidence="8">
    <location>
        <position position="5"/>
    </location>
    <ligand>
        <name>Mg(2+)</name>
        <dbReference type="ChEBI" id="CHEBI:18420"/>
    </ligand>
</feature>